<feature type="transmembrane region" description="Helical" evidence="1">
    <location>
        <begin position="57"/>
        <end position="75"/>
    </location>
</feature>
<dbReference type="EMBL" id="FTPD01000015">
    <property type="protein sequence ID" value="SIT55464.1"/>
    <property type="molecule type" value="Genomic_DNA"/>
</dbReference>
<organism evidence="2 3">
    <name type="scientific">Mesorhizobium prunaredense</name>
    <dbReference type="NCBI Taxonomy" id="1631249"/>
    <lineage>
        <taxon>Bacteria</taxon>
        <taxon>Pseudomonadati</taxon>
        <taxon>Pseudomonadota</taxon>
        <taxon>Alphaproteobacteria</taxon>
        <taxon>Hyphomicrobiales</taxon>
        <taxon>Phyllobacteriaceae</taxon>
        <taxon>Mesorhizobium</taxon>
    </lineage>
</organism>
<keyword evidence="1" id="KW-0812">Transmembrane</keyword>
<protein>
    <submittedName>
        <fullName evidence="2">Uncharacterized protein</fullName>
    </submittedName>
</protein>
<gene>
    <name evidence="2" type="ORF">BQ8794_220028</name>
</gene>
<sequence length="334" mass="35100">MGVALIVVPSTVAVLLLGDGLTGTGLTVARVTGVALLALAVSSWMGRQDQGRSSPLAGMLTYNVLAAIYLAYLGMEGACRRTMREPHQGQAKPSQRPARLDDATFLLGGCTMRVLALRNSGVVWLTLMAGVMTPSSEAVACGYDSPQSVSRGVLNWAYPDSLHVIGAISREVAARRLPLANFNRAGADLFGQRFRATQTALTGFAELLRAASSEPSQPAFSLVLVEPVLWTRFEPSADGLHAKVHVASAEPGDLVLVTGEAVISEIALGRLAVGEAGERGLIRFYGSEKQKSDFIGTYRHVGGQPIAKWGTSHAAMPPAAQLITDAVQPSGGNP</sequence>
<dbReference type="AlphaFoldDB" id="A0A1R3V6B2"/>
<keyword evidence="3" id="KW-1185">Reference proteome</keyword>
<dbReference type="STRING" id="1631249.BQ8794_220028"/>
<keyword evidence="1" id="KW-1133">Transmembrane helix</keyword>
<name>A0A1R3V6B2_9HYPH</name>
<proteinExistence type="predicted"/>
<keyword evidence="1" id="KW-0472">Membrane</keyword>
<feature type="transmembrane region" description="Helical" evidence="1">
    <location>
        <begin position="28"/>
        <end position="45"/>
    </location>
</feature>
<dbReference type="Proteomes" id="UP000188388">
    <property type="component" value="Unassembled WGS sequence"/>
</dbReference>
<evidence type="ECO:0000313" key="2">
    <source>
        <dbReference type="EMBL" id="SIT55464.1"/>
    </source>
</evidence>
<evidence type="ECO:0000256" key="1">
    <source>
        <dbReference type="SAM" id="Phobius"/>
    </source>
</evidence>
<reference evidence="3" key="1">
    <citation type="submission" date="2017-01" db="EMBL/GenBank/DDBJ databases">
        <authorList>
            <person name="Brunel B."/>
        </authorList>
    </citation>
    <scope>NUCLEOTIDE SEQUENCE [LARGE SCALE GENOMIC DNA]</scope>
</reference>
<evidence type="ECO:0000313" key="3">
    <source>
        <dbReference type="Proteomes" id="UP000188388"/>
    </source>
</evidence>
<accession>A0A1R3V6B2</accession>